<evidence type="ECO:0000259" key="5">
    <source>
        <dbReference type="PROSITE" id="PS50053"/>
    </source>
</evidence>
<keyword evidence="4" id="KW-0067">ATP-binding</keyword>
<gene>
    <name evidence="8" type="ORF">SCF082_LOCUS28598</name>
</gene>
<dbReference type="CDD" id="cd17039">
    <property type="entry name" value="Ubl_ubiquitin_like"/>
    <property type="match status" value="1"/>
</dbReference>
<keyword evidence="1" id="KW-0547">Nucleotide-binding</keyword>
<dbReference type="InterPro" id="IPR050079">
    <property type="entry name" value="DEAD_box_RNA_helicase"/>
</dbReference>
<dbReference type="GO" id="GO:0004386">
    <property type="term" value="F:helicase activity"/>
    <property type="evidence" value="ECO:0007669"/>
    <property type="project" value="UniProtKB-KW"/>
</dbReference>
<dbReference type="Gene3D" id="2.130.10.10">
    <property type="entry name" value="YVTN repeat-like/Quinoprotein amine dehydrogenase"/>
    <property type="match status" value="1"/>
</dbReference>
<evidence type="ECO:0000313" key="8">
    <source>
        <dbReference type="EMBL" id="CAK9052221.1"/>
    </source>
</evidence>
<dbReference type="InterPro" id="IPR001650">
    <property type="entry name" value="Helicase_C-like"/>
</dbReference>
<dbReference type="InterPro" id="IPR015943">
    <property type="entry name" value="WD40/YVTN_repeat-like_dom_sf"/>
</dbReference>
<evidence type="ECO:0000256" key="2">
    <source>
        <dbReference type="ARBA" id="ARBA00022801"/>
    </source>
</evidence>
<dbReference type="SMART" id="SM00487">
    <property type="entry name" value="DEXDc"/>
    <property type="match status" value="1"/>
</dbReference>
<dbReference type="PANTHER" id="PTHR47959:SF19">
    <property type="entry name" value="NUCLEOLAR RNA HELICASE 2-A"/>
    <property type="match status" value="1"/>
</dbReference>
<evidence type="ECO:0000256" key="3">
    <source>
        <dbReference type="ARBA" id="ARBA00022806"/>
    </source>
</evidence>
<dbReference type="InterPro" id="IPR027417">
    <property type="entry name" value="P-loop_NTPase"/>
</dbReference>
<feature type="domain" description="Ubiquitin-like" evidence="5">
    <location>
        <begin position="9"/>
        <end position="68"/>
    </location>
</feature>
<dbReference type="PROSITE" id="PS50053">
    <property type="entry name" value="UBIQUITIN_2"/>
    <property type="match status" value="1"/>
</dbReference>
<dbReference type="InterPro" id="IPR000626">
    <property type="entry name" value="Ubiquitin-like_dom"/>
</dbReference>
<comment type="caution">
    <text evidence="8">The sequence shown here is derived from an EMBL/GenBank/DDBJ whole genome shotgun (WGS) entry which is preliminary data.</text>
</comment>
<organism evidence="8 9">
    <name type="scientific">Durusdinium trenchii</name>
    <dbReference type="NCBI Taxonomy" id="1381693"/>
    <lineage>
        <taxon>Eukaryota</taxon>
        <taxon>Sar</taxon>
        <taxon>Alveolata</taxon>
        <taxon>Dinophyceae</taxon>
        <taxon>Suessiales</taxon>
        <taxon>Symbiodiniaceae</taxon>
        <taxon>Durusdinium</taxon>
    </lineage>
</organism>
<dbReference type="SMART" id="SM00490">
    <property type="entry name" value="HELICc"/>
    <property type="match status" value="1"/>
</dbReference>
<evidence type="ECO:0000259" key="6">
    <source>
        <dbReference type="PROSITE" id="PS51192"/>
    </source>
</evidence>
<dbReference type="InterPro" id="IPR011545">
    <property type="entry name" value="DEAD/DEAH_box_helicase_dom"/>
</dbReference>
<dbReference type="Gene3D" id="3.10.20.90">
    <property type="entry name" value="Phosphatidylinositol 3-kinase Catalytic Subunit, Chain A, domain 1"/>
    <property type="match status" value="1"/>
</dbReference>
<proteinExistence type="predicted"/>
<protein>
    <submittedName>
        <fullName evidence="8">Nucleolar RNA helicase 2-B (DEAD box protein 21-B) (Gu-alpha-B) (Nucleolar RNA helicase Gu-B) (XGu-2) (Nucleolar RNA helicase II-B) (RH II/Gu-B)</fullName>
    </submittedName>
</protein>
<dbReference type="Proteomes" id="UP001642464">
    <property type="component" value="Unassembled WGS sequence"/>
</dbReference>
<accession>A0ABP0MM09</accession>
<dbReference type="EMBL" id="CAXAMM010022559">
    <property type="protein sequence ID" value="CAK9052221.1"/>
    <property type="molecule type" value="Genomic_DNA"/>
</dbReference>
<evidence type="ECO:0000313" key="9">
    <source>
        <dbReference type="Proteomes" id="UP001642464"/>
    </source>
</evidence>
<dbReference type="Gene3D" id="3.40.50.300">
    <property type="entry name" value="P-loop containing nucleotide triphosphate hydrolases"/>
    <property type="match status" value="2"/>
</dbReference>
<keyword evidence="2" id="KW-0378">Hydrolase</keyword>
<dbReference type="InterPro" id="IPR011047">
    <property type="entry name" value="Quinoprotein_ADH-like_sf"/>
</dbReference>
<keyword evidence="3 8" id="KW-0347">Helicase</keyword>
<dbReference type="PANTHER" id="PTHR47959">
    <property type="entry name" value="ATP-DEPENDENT RNA HELICASE RHLE-RELATED"/>
    <property type="match status" value="1"/>
</dbReference>
<dbReference type="Pfam" id="PF00270">
    <property type="entry name" value="DEAD"/>
    <property type="match status" value="1"/>
</dbReference>
<evidence type="ECO:0000256" key="1">
    <source>
        <dbReference type="ARBA" id="ARBA00022741"/>
    </source>
</evidence>
<dbReference type="SUPFAM" id="SSF54236">
    <property type="entry name" value="Ubiquitin-like"/>
    <property type="match status" value="1"/>
</dbReference>
<dbReference type="Pfam" id="PF00271">
    <property type="entry name" value="Helicase_C"/>
    <property type="match status" value="1"/>
</dbReference>
<keyword evidence="9" id="KW-1185">Reference proteome</keyword>
<feature type="domain" description="Helicase C-terminal" evidence="7">
    <location>
        <begin position="832"/>
        <end position="1030"/>
    </location>
</feature>
<evidence type="ECO:0000259" key="7">
    <source>
        <dbReference type="PROSITE" id="PS51194"/>
    </source>
</evidence>
<name>A0ABP0MM09_9DINO</name>
<feature type="domain" description="Helicase ATP-binding" evidence="6">
    <location>
        <begin position="529"/>
        <end position="741"/>
    </location>
</feature>
<reference evidence="8 9" key="1">
    <citation type="submission" date="2024-02" db="EMBL/GenBank/DDBJ databases">
        <authorList>
            <person name="Chen Y."/>
            <person name="Shah S."/>
            <person name="Dougan E. K."/>
            <person name="Thang M."/>
            <person name="Chan C."/>
        </authorList>
    </citation>
    <scope>NUCLEOTIDE SEQUENCE [LARGE SCALE GENOMIC DNA]</scope>
</reference>
<dbReference type="InterPro" id="IPR029071">
    <property type="entry name" value="Ubiquitin-like_domsf"/>
</dbReference>
<dbReference type="PROSITE" id="PS51194">
    <property type="entry name" value="HELICASE_CTER"/>
    <property type="match status" value="1"/>
</dbReference>
<dbReference type="InterPro" id="IPR014001">
    <property type="entry name" value="Helicase_ATP-bd"/>
</dbReference>
<dbReference type="PROSITE" id="PS51192">
    <property type="entry name" value="HELICASE_ATP_BIND_1"/>
    <property type="match status" value="1"/>
</dbReference>
<dbReference type="SUPFAM" id="SSF52540">
    <property type="entry name" value="P-loop containing nucleoside triphosphate hydrolases"/>
    <property type="match status" value="2"/>
</dbReference>
<dbReference type="SUPFAM" id="SSF50998">
    <property type="entry name" value="Quinoprotein alcohol dehydrogenase-like"/>
    <property type="match status" value="1"/>
</dbReference>
<sequence length="1030" mass="113936">MSQRAPARLTVTVTDIGAKVIGAFELDQDAQVSHLRHRLQQSSNVPLYDQHLICGNKVLTDDMSLGSLTTLGQSEFLQITLLRAPKPCALTAGSEGNFMLWDLDTGHCCRFLPFSTSVLCLKVDWLARIALSGHTDSCLRLWDLDRGFCLREMPLTNSFVSLRSVDFDWQMKVAVSSSLAYGCSMIGSPVQPLGLWDLAAGGYIRGFLTESMHAACISADWSRCQLLAAGDALELFDIDLGQRLWCLRPHGQVKVLAVEWPAQMAITCTGDRIQAWHLESQECTQDAFLACIGRVVVLVKGDEDEMGESLIVFDLVEGGSIAFTIALGFVPAHRGAARPHYTRRCSGRALAEGEEFLDEGEGERIYTDVNPADVQEEEYAFDDSVFAEDKPEDIGPVHYYGVTDADGVAIVPRPAVDLDAFTESDRLFPGDVVAAQVPTNGSAARLLDGRGWLELSQLGNGLEEVQPWAARIMKKPGIAKADAESLGYLSLDDSKLTPLAQHLPLPNRVLAQLDKRGVKRASPIQEAVFSDIYRGKSLCLQSQTGTGKTLAMVLPLLTAMSEESQWGSEGDKIVVITSCRELAVQLFSDIDSMGFFPAGKGYATMVIVGNVPPSEAVLNANVIIGTPNELGGLLHKDNQIVQQMTTKLRGILLDEVDEYTTAPRLFASKWAIKKKRRIYNEKKAVLSGRLGDFNTGVIEWFLKRSLAYSRRRDLQVLAASATMNRAMARKVHRLLRWDPLGRWYQEPPPLMRPTAMMKADWQAVPFMPTVPLDIQHRFVPVVEGKSTTHIDMKHWTRKPFAKGGLPRLKIRGIRQQRGWGQRPVAVEKAQAMLDGLHDALRSRPKGSGSALVMICRSVGLTVRNALQNLHRWGFHEAEAMHEALWTDPTDWPSKWAIKYSYNQKDNAVQIAQRHQELNQRTKNAQHLPFPVGGSAWKAMEARKKKGQCTAPVLVCFEGLGRGIHFDGVDTVYILGLPQRPKAYLHYAGRVGRLGQKAGKVVSILPMGGEKVLRAWESKIGLQEELLQPAT</sequence>
<evidence type="ECO:0000256" key="4">
    <source>
        <dbReference type="ARBA" id="ARBA00022840"/>
    </source>
</evidence>